<dbReference type="SMART" id="SM00382">
    <property type="entry name" value="AAA"/>
    <property type="match status" value="1"/>
</dbReference>
<comment type="subcellular location">
    <subcellularLocation>
        <location evidence="1">Cell membrane</location>
        <topology evidence="1">Multi-pass membrane protein</topology>
    </subcellularLocation>
</comment>
<dbReference type="Proteomes" id="UP000004080">
    <property type="component" value="Unassembled WGS sequence"/>
</dbReference>
<keyword evidence="3" id="KW-1003">Cell membrane</keyword>
<feature type="transmembrane region" description="Helical" evidence="9">
    <location>
        <begin position="249"/>
        <end position="269"/>
    </location>
</feature>
<evidence type="ECO:0000256" key="2">
    <source>
        <dbReference type="ARBA" id="ARBA00022448"/>
    </source>
</evidence>
<dbReference type="EMBL" id="AKKV01000024">
    <property type="protein sequence ID" value="EIT85882.1"/>
    <property type="molecule type" value="Genomic_DNA"/>
</dbReference>
<comment type="caution">
    <text evidence="12">The sequence shown here is derived from an EMBL/GenBank/DDBJ whole genome shotgun (WGS) entry which is preliminary data.</text>
</comment>
<dbReference type="FunFam" id="1.20.1560.10:FF:000011">
    <property type="entry name" value="Multidrug ABC transporter ATP-binding protein"/>
    <property type="match status" value="1"/>
</dbReference>
<dbReference type="PANTHER" id="PTHR43394">
    <property type="entry name" value="ATP-DEPENDENT PERMEASE MDL1, MITOCHONDRIAL"/>
    <property type="match status" value="1"/>
</dbReference>
<dbReference type="GO" id="GO:0005524">
    <property type="term" value="F:ATP binding"/>
    <property type="evidence" value="ECO:0007669"/>
    <property type="project" value="UniProtKB-KW"/>
</dbReference>
<dbReference type="STRING" id="1196324.A374_08604"/>
<dbReference type="FunFam" id="3.40.50.300:FF:000221">
    <property type="entry name" value="Multidrug ABC transporter ATP-binding protein"/>
    <property type="match status" value="1"/>
</dbReference>
<feature type="transmembrane region" description="Helical" evidence="9">
    <location>
        <begin position="21"/>
        <end position="41"/>
    </location>
</feature>
<dbReference type="PROSITE" id="PS00211">
    <property type="entry name" value="ABC_TRANSPORTER_1"/>
    <property type="match status" value="1"/>
</dbReference>
<feature type="transmembrane region" description="Helical" evidence="9">
    <location>
        <begin position="163"/>
        <end position="181"/>
    </location>
</feature>
<dbReference type="Pfam" id="PF00005">
    <property type="entry name" value="ABC_tran"/>
    <property type="match status" value="1"/>
</dbReference>
<evidence type="ECO:0000259" key="10">
    <source>
        <dbReference type="PROSITE" id="PS50893"/>
    </source>
</evidence>
<dbReference type="InterPro" id="IPR017871">
    <property type="entry name" value="ABC_transporter-like_CS"/>
</dbReference>
<name>I8AJB5_9BACL</name>
<protein>
    <submittedName>
        <fullName evidence="12">Multidrug ABC transporter, ATP-binding protein and permease</fullName>
    </submittedName>
</protein>
<feature type="domain" description="ABC transporter" evidence="10">
    <location>
        <begin position="337"/>
        <end position="572"/>
    </location>
</feature>
<dbReference type="Pfam" id="PF00664">
    <property type="entry name" value="ABC_membrane"/>
    <property type="match status" value="1"/>
</dbReference>
<keyword evidence="4 9" id="KW-0812">Transmembrane</keyword>
<evidence type="ECO:0000256" key="5">
    <source>
        <dbReference type="ARBA" id="ARBA00022741"/>
    </source>
</evidence>
<evidence type="ECO:0000256" key="3">
    <source>
        <dbReference type="ARBA" id="ARBA00022475"/>
    </source>
</evidence>
<feature type="transmembrane region" description="Helical" evidence="9">
    <location>
        <begin position="128"/>
        <end position="157"/>
    </location>
</feature>
<evidence type="ECO:0000256" key="7">
    <source>
        <dbReference type="ARBA" id="ARBA00022989"/>
    </source>
</evidence>
<dbReference type="AlphaFoldDB" id="I8AJB5"/>
<evidence type="ECO:0000256" key="8">
    <source>
        <dbReference type="ARBA" id="ARBA00023136"/>
    </source>
</evidence>
<dbReference type="PROSITE" id="PS50929">
    <property type="entry name" value="ABC_TM1F"/>
    <property type="match status" value="1"/>
</dbReference>
<dbReference type="RefSeq" id="WP_007201814.1">
    <property type="nucleotide sequence ID" value="NZ_AKKV01000024.1"/>
</dbReference>
<dbReference type="InterPro" id="IPR003593">
    <property type="entry name" value="AAA+_ATPase"/>
</dbReference>
<dbReference type="PROSITE" id="PS50893">
    <property type="entry name" value="ABC_TRANSPORTER_2"/>
    <property type="match status" value="1"/>
</dbReference>
<dbReference type="InterPro" id="IPR036640">
    <property type="entry name" value="ABC1_TM_sf"/>
</dbReference>
<evidence type="ECO:0000313" key="12">
    <source>
        <dbReference type="EMBL" id="EIT85882.1"/>
    </source>
</evidence>
<keyword evidence="7 9" id="KW-1133">Transmembrane helix</keyword>
<dbReference type="GO" id="GO:0015421">
    <property type="term" value="F:ABC-type oligopeptide transporter activity"/>
    <property type="evidence" value="ECO:0007669"/>
    <property type="project" value="TreeGrafter"/>
</dbReference>
<sequence length="581" mass="65547">MFSVLYNLRWFFKKEWKRYSIAIGTLILLGVLEVIPPKLLGNVVDEIASETLSLESLTTTLWFYSGLLVVIFLLTYVMNYQLFGGAFLVERSLRSSYMKKLLSMTPRFYELFPSGDLMARGTNDLRSISVTAGFGIMTLVDSSIYTLVLFCTMGFLISWKLTLAAMIPLPLMAVAMSIYGGKVHHRFTESQAAFGAMNNQVLESVTGVRVIRAYVKEQEDMQSFFQKTEDVFQKNMKLAKIDALFEPTIKILAGFSYVIGLGYGAYLVFHNEVTLGELVTFNVYLGLMIWPMFAVGELINIMQQGNASLDRVNETMNYPVDVEEPRHPLPLPEATDLSFEHVTFRYPTAQEPQLKDVSIVLKKGETLGIVGKTGSGKSTFLKQILREYPLQSGKIRLSGHSIDCYSLEALHQMLGYVSQEVMLFSKTLQENITFGSEEINEQRLHHVIAMAAFEKDVQQFSHGLQTEVGERGVSLSGGQKQRIAIARALYVQPEILLLDDALSAVDAKTEATIIKHLREERKDKTNLIATHRLSAVMHANHIIVLEKGAIVEQGTHEQLLQQNGWYKEQYDRQSIEVDKNE</sequence>
<dbReference type="InterPro" id="IPR027417">
    <property type="entry name" value="P-loop_NTPase"/>
</dbReference>
<proteinExistence type="predicted"/>
<feature type="transmembrane region" description="Helical" evidence="9">
    <location>
        <begin position="281"/>
        <end position="301"/>
    </location>
</feature>
<reference evidence="12 13" key="1">
    <citation type="journal article" date="2012" name="J. Bacteriol.">
        <title>Genome of Bacillus macauensis ZFHKF-1, a Long-Chain-Forming Bacterium.</title>
        <authorList>
            <person name="Cai L."/>
            <person name="Zhang T."/>
        </authorList>
    </citation>
    <scope>NUCLEOTIDE SEQUENCE [LARGE SCALE GENOMIC DNA]</scope>
    <source>
        <strain evidence="12 13">ZFHKF-1</strain>
    </source>
</reference>
<organism evidence="12 13">
    <name type="scientific">Fictibacillus macauensis ZFHKF-1</name>
    <dbReference type="NCBI Taxonomy" id="1196324"/>
    <lineage>
        <taxon>Bacteria</taxon>
        <taxon>Bacillati</taxon>
        <taxon>Bacillota</taxon>
        <taxon>Bacilli</taxon>
        <taxon>Bacillales</taxon>
        <taxon>Fictibacillaceae</taxon>
        <taxon>Fictibacillus</taxon>
    </lineage>
</organism>
<dbReference type="SUPFAM" id="SSF90123">
    <property type="entry name" value="ABC transporter transmembrane region"/>
    <property type="match status" value="1"/>
</dbReference>
<keyword evidence="5" id="KW-0547">Nucleotide-binding</keyword>
<dbReference type="PATRIC" id="fig|1196324.3.peg.1765"/>
<evidence type="ECO:0000256" key="4">
    <source>
        <dbReference type="ARBA" id="ARBA00022692"/>
    </source>
</evidence>
<dbReference type="eggNOG" id="COG1132">
    <property type="taxonomic scope" value="Bacteria"/>
</dbReference>
<evidence type="ECO:0000256" key="9">
    <source>
        <dbReference type="SAM" id="Phobius"/>
    </source>
</evidence>
<dbReference type="InterPro" id="IPR011527">
    <property type="entry name" value="ABC1_TM_dom"/>
</dbReference>
<dbReference type="GO" id="GO:0005886">
    <property type="term" value="C:plasma membrane"/>
    <property type="evidence" value="ECO:0007669"/>
    <property type="project" value="UniProtKB-SubCell"/>
</dbReference>
<keyword evidence="2" id="KW-0813">Transport</keyword>
<dbReference type="InterPro" id="IPR039421">
    <property type="entry name" value="Type_1_exporter"/>
</dbReference>
<evidence type="ECO:0000256" key="6">
    <source>
        <dbReference type="ARBA" id="ARBA00022840"/>
    </source>
</evidence>
<evidence type="ECO:0000256" key="1">
    <source>
        <dbReference type="ARBA" id="ARBA00004651"/>
    </source>
</evidence>
<gene>
    <name evidence="12" type="ORF">A374_08604</name>
</gene>
<feature type="transmembrane region" description="Helical" evidence="9">
    <location>
        <begin position="61"/>
        <end position="89"/>
    </location>
</feature>
<dbReference type="SUPFAM" id="SSF52540">
    <property type="entry name" value="P-loop containing nucleoside triphosphate hydrolases"/>
    <property type="match status" value="1"/>
</dbReference>
<feature type="domain" description="ABC transmembrane type-1" evidence="11">
    <location>
        <begin position="21"/>
        <end position="304"/>
    </location>
</feature>
<keyword evidence="6 12" id="KW-0067">ATP-binding</keyword>
<accession>I8AJB5</accession>
<evidence type="ECO:0000259" key="11">
    <source>
        <dbReference type="PROSITE" id="PS50929"/>
    </source>
</evidence>
<dbReference type="Gene3D" id="3.40.50.300">
    <property type="entry name" value="P-loop containing nucleotide triphosphate hydrolases"/>
    <property type="match status" value="1"/>
</dbReference>
<dbReference type="OrthoDB" id="9770415at2"/>
<dbReference type="CDD" id="cd18541">
    <property type="entry name" value="ABC_6TM_TmrB_like"/>
    <property type="match status" value="1"/>
</dbReference>
<dbReference type="PANTHER" id="PTHR43394:SF1">
    <property type="entry name" value="ATP-BINDING CASSETTE SUB-FAMILY B MEMBER 10, MITOCHONDRIAL"/>
    <property type="match status" value="1"/>
</dbReference>
<evidence type="ECO:0000313" key="13">
    <source>
        <dbReference type="Proteomes" id="UP000004080"/>
    </source>
</evidence>
<dbReference type="Gene3D" id="1.20.1560.10">
    <property type="entry name" value="ABC transporter type 1, transmembrane domain"/>
    <property type="match status" value="1"/>
</dbReference>
<dbReference type="InterPro" id="IPR003439">
    <property type="entry name" value="ABC_transporter-like_ATP-bd"/>
</dbReference>
<keyword evidence="13" id="KW-1185">Reference proteome</keyword>
<keyword evidence="8 9" id="KW-0472">Membrane</keyword>
<dbReference type="GO" id="GO:0016887">
    <property type="term" value="F:ATP hydrolysis activity"/>
    <property type="evidence" value="ECO:0007669"/>
    <property type="project" value="InterPro"/>
</dbReference>